<evidence type="ECO:0000313" key="11">
    <source>
        <dbReference type="Proteomes" id="UP000190626"/>
    </source>
</evidence>
<protein>
    <recommendedName>
        <fullName evidence="9">Cytochrome c domain-containing protein</fullName>
    </recommendedName>
</protein>
<dbReference type="GO" id="GO:0020037">
    <property type="term" value="F:heme binding"/>
    <property type="evidence" value="ECO:0007669"/>
    <property type="project" value="InterPro"/>
</dbReference>
<dbReference type="InterPro" id="IPR009056">
    <property type="entry name" value="Cyt_c-like_dom"/>
</dbReference>
<dbReference type="GO" id="GO:0009055">
    <property type="term" value="F:electron transfer activity"/>
    <property type="evidence" value="ECO:0007669"/>
    <property type="project" value="InterPro"/>
</dbReference>
<keyword evidence="3 7" id="KW-0479">Metal-binding</keyword>
<keyword evidence="5 7" id="KW-0408">Iron</keyword>
<reference evidence="11" key="1">
    <citation type="submission" date="2016-07" db="EMBL/GenBank/DDBJ databases">
        <authorList>
            <person name="Florea S."/>
            <person name="Webb J.S."/>
            <person name="Jaromczyk J."/>
            <person name="Schardl C.L."/>
        </authorList>
    </citation>
    <scope>NUCLEOTIDE SEQUENCE [LARGE SCALE GENOMIC DNA]</scope>
    <source>
        <strain evidence="11">CY1</strain>
    </source>
</reference>
<evidence type="ECO:0000256" key="8">
    <source>
        <dbReference type="SAM" id="SignalP"/>
    </source>
</evidence>
<feature type="signal peptide" evidence="8">
    <location>
        <begin position="1"/>
        <end position="25"/>
    </location>
</feature>
<gene>
    <name evidence="10" type="ORF">BC351_38030</name>
</gene>
<keyword evidence="11" id="KW-1185">Reference proteome</keyword>
<dbReference type="PROSITE" id="PS51007">
    <property type="entry name" value="CYTC"/>
    <property type="match status" value="1"/>
</dbReference>
<evidence type="ECO:0000256" key="4">
    <source>
        <dbReference type="ARBA" id="ARBA00022982"/>
    </source>
</evidence>
<evidence type="ECO:0000256" key="7">
    <source>
        <dbReference type="PIRSR" id="PIRSR000025-2"/>
    </source>
</evidence>
<dbReference type="STRING" id="1469647.BC351_38030"/>
<dbReference type="Proteomes" id="UP000190626">
    <property type="component" value="Unassembled WGS sequence"/>
</dbReference>
<keyword evidence="2 6" id="KW-0349">Heme</keyword>
<comment type="caution">
    <text evidence="10">The sequence shown here is derived from an EMBL/GenBank/DDBJ whole genome shotgun (WGS) entry which is preliminary data.</text>
</comment>
<feature type="binding site" description="covalent" evidence="6">
    <location>
        <position position="55"/>
    </location>
    <ligand>
        <name>heme c</name>
        <dbReference type="ChEBI" id="CHEBI:61717"/>
    </ligand>
</feature>
<dbReference type="InterPro" id="IPR008168">
    <property type="entry name" value="Cyt_C_IC"/>
</dbReference>
<dbReference type="PIRSF" id="PIRSF000025">
    <property type="entry name" value="Cytc_Bsub_c550"/>
    <property type="match status" value="1"/>
</dbReference>
<evidence type="ECO:0000256" key="2">
    <source>
        <dbReference type="ARBA" id="ARBA00022617"/>
    </source>
</evidence>
<evidence type="ECO:0000256" key="6">
    <source>
        <dbReference type="PIRSR" id="PIRSR000025-1"/>
    </source>
</evidence>
<dbReference type="SUPFAM" id="SSF46626">
    <property type="entry name" value="Cytochrome c"/>
    <property type="match status" value="1"/>
</dbReference>
<keyword evidence="8" id="KW-0732">Signal</keyword>
<dbReference type="PRINTS" id="PR00605">
    <property type="entry name" value="CYTCHROMECIC"/>
</dbReference>
<dbReference type="EMBL" id="MBTG01000043">
    <property type="protein sequence ID" value="OPH48874.1"/>
    <property type="molecule type" value="Genomic_DNA"/>
</dbReference>
<dbReference type="Gene3D" id="1.10.760.10">
    <property type="entry name" value="Cytochrome c-like domain"/>
    <property type="match status" value="1"/>
</dbReference>
<evidence type="ECO:0000256" key="5">
    <source>
        <dbReference type="ARBA" id="ARBA00023004"/>
    </source>
</evidence>
<evidence type="ECO:0000259" key="9">
    <source>
        <dbReference type="PROSITE" id="PS51007"/>
    </source>
</evidence>
<name>A0A1V4HAU5_9BACL</name>
<feature type="binding site" description="axial binding residue" evidence="7">
    <location>
        <position position="59"/>
    </location>
    <ligand>
        <name>heme c</name>
        <dbReference type="ChEBI" id="CHEBI:61717"/>
    </ligand>
    <ligandPart>
        <name>Fe</name>
        <dbReference type="ChEBI" id="CHEBI:18248"/>
    </ligandPart>
</feature>
<feature type="domain" description="Cytochrome c" evidence="9">
    <location>
        <begin position="42"/>
        <end position="117"/>
    </location>
</feature>
<feature type="chain" id="PRO_5039713771" description="Cytochrome c domain-containing protein" evidence="8">
    <location>
        <begin position="26"/>
        <end position="117"/>
    </location>
</feature>
<dbReference type="InterPro" id="IPR036909">
    <property type="entry name" value="Cyt_c-like_dom_sf"/>
</dbReference>
<dbReference type="InterPro" id="IPR012218">
    <property type="entry name" value="Cyt_c_BACSU-c550-type"/>
</dbReference>
<dbReference type="PANTHER" id="PTHR37823">
    <property type="entry name" value="CYTOCHROME C-553-LIKE"/>
    <property type="match status" value="1"/>
</dbReference>
<organism evidence="10 11">
    <name type="scientific">Paenibacillus ferrarius</name>
    <dbReference type="NCBI Taxonomy" id="1469647"/>
    <lineage>
        <taxon>Bacteria</taxon>
        <taxon>Bacillati</taxon>
        <taxon>Bacillota</taxon>
        <taxon>Bacilli</taxon>
        <taxon>Bacillales</taxon>
        <taxon>Paenibacillaceae</taxon>
        <taxon>Paenibacillus</taxon>
    </lineage>
</organism>
<feature type="binding site" description="covalent" evidence="6">
    <location>
        <position position="58"/>
    </location>
    <ligand>
        <name>heme c</name>
        <dbReference type="ChEBI" id="CHEBI:61717"/>
    </ligand>
</feature>
<accession>A0A1V4HAU5</accession>
<evidence type="ECO:0000256" key="3">
    <source>
        <dbReference type="ARBA" id="ARBA00022723"/>
    </source>
</evidence>
<dbReference type="GO" id="GO:0016020">
    <property type="term" value="C:membrane"/>
    <property type="evidence" value="ECO:0007669"/>
    <property type="project" value="InterPro"/>
</dbReference>
<dbReference type="AlphaFoldDB" id="A0A1V4HAU5"/>
<proteinExistence type="predicted"/>
<feature type="binding site" description="axial binding residue" evidence="7">
    <location>
        <position position="94"/>
    </location>
    <ligand>
        <name>heme c</name>
        <dbReference type="ChEBI" id="CHEBI:61717"/>
    </ligand>
    <ligandPart>
        <name>Fe</name>
        <dbReference type="ChEBI" id="CHEBI:18248"/>
    </ligandPart>
</feature>
<dbReference type="PANTHER" id="PTHR37823:SF2">
    <property type="entry name" value="CYTOCHROME C-550"/>
    <property type="match status" value="1"/>
</dbReference>
<sequence>MKLKLNGAAGLLILLLALLSGCGTATQAPKPGGDQAASSPAISANKPEALYKSNCMTCHGSNLQGKIGPSLAKVGGIRSQEQIADKIQNGKGGMPAFKSILQEEDIKSLSEWLADKK</sequence>
<keyword evidence="4" id="KW-0249">Electron transport</keyword>
<evidence type="ECO:0000256" key="1">
    <source>
        <dbReference type="ARBA" id="ARBA00022448"/>
    </source>
</evidence>
<keyword evidence="1" id="KW-0813">Transport</keyword>
<evidence type="ECO:0000313" key="10">
    <source>
        <dbReference type="EMBL" id="OPH48874.1"/>
    </source>
</evidence>
<dbReference type="GO" id="GO:0005506">
    <property type="term" value="F:iron ion binding"/>
    <property type="evidence" value="ECO:0007669"/>
    <property type="project" value="InterPro"/>
</dbReference>
<dbReference type="PROSITE" id="PS51257">
    <property type="entry name" value="PROKAR_LIPOPROTEIN"/>
    <property type="match status" value="1"/>
</dbReference>
<comment type="PTM">
    <text evidence="6">Binds 1 heme c group covalently per subunit.</text>
</comment>
<dbReference type="Pfam" id="PF13442">
    <property type="entry name" value="Cytochrome_CBB3"/>
    <property type="match status" value="1"/>
</dbReference>
<dbReference type="InterPro" id="IPR051811">
    <property type="entry name" value="Cytochrome_c550/c551-like"/>
</dbReference>